<dbReference type="EMBL" id="UINC01086818">
    <property type="protein sequence ID" value="SVC35629.1"/>
    <property type="molecule type" value="Genomic_DNA"/>
</dbReference>
<protein>
    <submittedName>
        <fullName evidence="1">Uncharacterized protein</fullName>
    </submittedName>
</protein>
<accession>A0A382LG21</accession>
<dbReference type="Gene3D" id="2.60.120.560">
    <property type="entry name" value="Exo-inulinase, domain 1"/>
    <property type="match status" value="1"/>
</dbReference>
<proteinExistence type="predicted"/>
<name>A0A382LG21_9ZZZZ</name>
<sequence>YNKYNHATVETGESDVVVETNQGSLSQTLSGTYGMIMLRYVDTDNFWSVQIYASADRCKINEKSAGSWYTRNTTTGMGWNTTGFNDMRAKVAGLNISCGIAGETTVASYTMPSPIHATGTKHGVTVYSHSDWIQVQNIAIWKATSDHQVVIRVQKYGAPEKVISLQAKLKEGTTLIGSHTFANSEITAYPTWVDLTWTLDGSEVNEITDYTALSLEMAATDTGGDKDNFLYVTDTYLKVGADAPAGGGAGRFMLLGVGP</sequence>
<dbReference type="AlphaFoldDB" id="A0A382LG21"/>
<reference evidence="1" key="1">
    <citation type="submission" date="2018-05" db="EMBL/GenBank/DDBJ databases">
        <authorList>
            <person name="Lanie J.A."/>
            <person name="Ng W.-L."/>
            <person name="Kazmierczak K.M."/>
            <person name="Andrzejewski T.M."/>
            <person name="Davidsen T.M."/>
            <person name="Wayne K.J."/>
            <person name="Tettelin H."/>
            <person name="Glass J.I."/>
            <person name="Rusch D."/>
            <person name="Podicherti R."/>
            <person name="Tsui H.-C.T."/>
            <person name="Winkler M.E."/>
        </authorList>
    </citation>
    <scope>NUCLEOTIDE SEQUENCE</scope>
</reference>
<feature type="non-terminal residue" evidence="1">
    <location>
        <position position="1"/>
    </location>
</feature>
<organism evidence="1">
    <name type="scientific">marine metagenome</name>
    <dbReference type="NCBI Taxonomy" id="408172"/>
    <lineage>
        <taxon>unclassified sequences</taxon>
        <taxon>metagenomes</taxon>
        <taxon>ecological metagenomes</taxon>
    </lineage>
</organism>
<evidence type="ECO:0000313" key="1">
    <source>
        <dbReference type="EMBL" id="SVC35629.1"/>
    </source>
</evidence>
<gene>
    <name evidence="1" type="ORF">METZ01_LOCUS288483</name>
</gene>